<sequence length="590" mass="64390">MMIKSLPSPLLLHRNSHANNNLLPNILGCCYYNSHHGCAARSLKSLDSRPSSALDYSPVSETHGEWCQIRQLGRQIKGVLQLLRTERRSISRCAGVVRMCSSRHDNTLNQEVGVSVLVSIEDSVVVNPELQAIVKQLETDGPLAVKLAVIKNGLVDGEREIELSVLICDDNYIQKLNKQWLGQDRPTDVISYPQGQPPEYSPILVLGDVVISAETAARQAGERGHTFLDEIRILLVHGLLHLLGYDHERNLQSSKKMEVEEERILCSLGWEGKALIAASWDANGTLTIEDGVGQASENEDRKAKDGVKTVLRLSTSPFRLLFCDMDGTLLNSSSKVTQRTAKAVRAAIQHGVQVVIATGKTRPAAIRALRAVGLEGEGGAISTTSPGVFLQGLLVYGTGGSLLHKHTLNLDLCEEGFLFSMEHNIPLVGFCGDTCVTPFEHRLVDAIHNVYYEPKAEAISFLEDFRRESIQKLLFYSTSETIANFVRPHWLSVTQGRATVTQALPEMLEILPRGASKGAGVKMLLDELRISPNEVMAIGDGENDIEMLKLVGLGVVMGNGAAQTIAVADAKVGSNDEDGVAEAIERYILP</sequence>
<dbReference type="EMBL" id="CM055111">
    <property type="protein sequence ID" value="KAJ7520297.1"/>
    <property type="molecule type" value="Genomic_DNA"/>
</dbReference>
<evidence type="ECO:0000313" key="2">
    <source>
        <dbReference type="Proteomes" id="UP001162992"/>
    </source>
</evidence>
<keyword evidence="2" id="KW-1185">Reference proteome</keyword>
<proteinExistence type="predicted"/>
<protein>
    <submittedName>
        <fullName evidence="1">Uncharacterized protein</fullName>
    </submittedName>
</protein>
<dbReference type="Proteomes" id="UP001162992">
    <property type="component" value="Chromosome 20"/>
</dbReference>
<organism evidence="1 2">
    <name type="scientific">Diphasiastrum complanatum</name>
    <name type="common">Issler's clubmoss</name>
    <name type="synonym">Lycopodium complanatum</name>
    <dbReference type="NCBI Taxonomy" id="34168"/>
    <lineage>
        <taxon>Eukaryota</taxon>
        <taxon>Viridiplantae</taxon>
        <taxon>Streptophyta</taxon>
        <taxon>Embryophyta</taxon>
        <taxon>Tracheophyta</taxon>
        <taxon>Lycopodiopsida</taxon>
        <taxon>Lycopodiales</taxon>
        <taxon>Lycopodiaceae</taxon>
        <taxon>Lycopodioideae</taxon>
        <taxon>Diphasiastrum</taxon>
    </lineage>
</organism>
<accession>A0ACC2ARX5</accession>
<gene>
    <name evidence="1" type="ORF">O6H91_20G077400</name>
</gene>
<reference evidence="2" key="1">
    <citation type="journal article" date="2024" name="Proc. Natl. Acad. Sci. U.S.A.">
        <title>Extraordinary preservation of gene collinearity over three hundred million years revealed in homosporous lycophytes.</title>
        <authorList>
            <person name="Li C."/>
            <person name="Wickell D."/>
            <person name="Kuo L.Y."/>
            <person name="Chen X."/>
            <person name="Nie B."/>
            <person name="Liao X."/>
            <person name="Peng D."/>
            <person name="Ji J."/>
            <person name="Jenkins J."/>
            <person name="Williams M."/>
            <person name="Shu S."/>
            <person name="Plott C."/>
            <person name="Barry K."/>
            <person name="Rajasekar S."/>
            <person name="Grimwood J."/>
            <person name="Han X."/>
            <person name="Sun S."/>
            <person name="Hou Z."/>
            <person name="He W."/>
            <person name="Dai G."/>
            <person name="Sun C."/>
            <person name="Schmutz J."/>
            <person name="Leebens-Mack J.H."/>
            <person name="Li F.W."/>
            <person name="Wang L."/>
        </authorList>
    </citation>
    <scope>NUCLEOTIDE SEQUENCE [LARGE SCALE GENOMIC DNA]</scope>
    <source>
        <strain evidence="2">cv. PW_Plant_1</strain>
    </source>
</reference>
<comment type="caution">
    <text evidence="1">The sequence shown here is derived from an EMBL/GenBank/DDBJ whole genome shotgun (WGS) entry which is preliminary data.</text>
</comment>
<evidence type="ECO:0000313" key="1">
    <source>
        <dbReference type="EMBL" id="KAJ7520297.1"/>
    </source>
</evidence>
<name>A0ACC2ARX5_DIPCM</name>